<reference evidence="1" key="1">
    <citation type="submission" date="2019-08" db="EMBL/GenBank/DDBJ databases">
        <authorList>
            <person name="Kucharzyk K."/>
            <person name="Murdoch R.W."/>
            <person name="Higgins S."/>
            <person name="Loffler F."/>
        </authorList>
    </citation>
    <scope>NUCLEOTIDE SEQUENCE</scope>
</reference>
<comment type="caution">
    <text evidence="1">The sequence shown here is derived from an EMBL/GenBank/DDBJ whole genome shotgun (WGS) entry which is preliminary data.</text>
</comment>
<dbReference type="EMBL" id="VSSQ01017103">
    <property type="protein sequence ID" value="MPM59058.1"/>
    <property type="molecule type" value="Genomic_DNA"/>
</dbReference>
<organism evidence="1">
    <name type="scientific">bioreactor metagenome</name>
    <dbReference type="NCBI Taxonomy" id="1076179"/>
    <lineage>
        <taxon>unclassified sequences</taxon>
        <taxon>metagenomes</taxon>
        <taxon>ecological metagenomes</taxon>
    </lineage>
</organism>
<protein>
    <submittedName>
        <fullName evidence="1">Uncharacterized protein</fullName>
    </submittedName>
</protein>
<sequence>MGPEIPCVERGFSVAGDMEHVCIECGMIAQIGGDNHVTYDERFFRLIKARETIFWFFHVRTGCIGHAPCSLADEYWDLWQDLVTESDVVSVIVRNERCLEGRVAQEESVYRWSNGICLLQFGTGIQKDPCRTGRYFDD</sequence>
<gene>
    <name evidence="1" type="ORF">SDC9_105896</name>
</gene>
<accession>A0A645B1X3</accession>
<evidence type="ECO:0000313" key="1">
    <source>
        <dbReference type="EMBL" id="MPM59058.1"/>
    </source>
</evidence>
<dbReference type="AlphaFoldDB" id="A0A645B1X3"/>
<proteinExistence type="predicted"/>
<name>A0A645B1X3_9ZZZZ</name>